<dbReference type="EMBL" id="MFLC01000037">
    <property type="protein sequence ID" value="OGG54485.1"/>
    <property type="molecule type" value="Genomic_DNA"/>
</dbReference>
<feature type="transmembrane region" description="Helical" evidence="2">
    <location>
        <begin position="77"/>
        <end position="103"/>
    </location>
</feature>
<name>A0A1F6CZB4_9BACT</name>
<accession>A0A1F6CZB4</accession>
<dbReference type="Pfam" id="PF02397">
    <property type="entry name" value="Bac_transf"/>
    <property type="match status" value="1"/>
</dbReference>
<dbReference type="InterPro" id="IPR003362">
    <property type="entry name" value="Bact_transf"/>
</dbReference>
<keyword evidence="2" id="KW-1133">Transmembrane helix</keyword>
<feature type="transmembrane region" description="Helical" evidence="2">
    <location>
        <begin position="266"/>
        <end position="289"/>
    </location>
</feature>
<evidence type="ECO:0000256" key="1">
    <source>
        <dbReference type="ARBA" id="ARBA00006464"/>
    </source>
</evidence>
<dbReference type="PANTHER" id="PTHR30576">
    <property type="entry name" value="COLANIC BIOSYNTHESIS UDP-GLUCOSE LIPID CARRIER TRANSFERASE"/>
    <property type="match status" value="1"/>
</dbReference>
<gene>
    <name evidence="4" type="ORF">A3D62_02030</name>
</gene>
<evidence type="ECO:0000259" key="3">
    <source>
        <dbReference type="Pfam" id="PF02397"/>
    </source>
</evidence>
<dbReference type="PANTHER" id="PTHR30576:SF0">
    <property type="entry name" value="UNDECAPRENYL-PHOSPHATE N-ACETYLGALACTOSAMINYL 1-PHOSPHATE TRANSFERASE-RELATED"/>
    <property type="match status" value="1"/>
</dbReference>
<reference evidence="4 5" key="1">
    <citation type="journal article" date="2016" name="Nat. Commun.">
        <title>Thousands of microbial genomes shed light on interconnected biogeochemical processes in an aquifer system.</title>
        <authorList>
            <person name="Anantharaman K."/>
            <person name="Brown C.T."/>
            <person name="Hug L.A."/>
            <person name="Sharon I."/>
            <person name="Castelle C.J."/>
            <person name="Probst A.J."/>
            <person name="Thomas B.C."/>
            <person name="Singh A."/>
            <person name="Wilkins M.J."/>
            <person name="Karaoz U."/>
            <person name="Brodie E.L."/>
            <person name="Williams K.H."/>
            <person name="Hubbard S.S."/>
            <person name="Banfield J.F."/>
        </authorList>
    </citation>
    <scope>NUCLEOTIDE SEQUENCE [LARGE SCALE GENOMIC DNA]</scope>
</reference>
<evidence type="ECO:0000313" key="5">
    <source>
        <dbReference type="Proteomes" id="UP000177659"/>
    </source>
</evidence>
<feature type="transmembrane region" description="Helical" evidence="2">
    <location>
        <begin position="12"/>
        <end position="33"/>
    </location>
</feature>
<comment type="caution">
    <text evidence="4">The sequence shown here is derived from an EMBL/GenBank/DDBJ whole genome shotgun (WGS) entry which is preliminary data.</text>
</comment>
<sequence>MTVASKQEPFILLLGDILFFLFALWLTLTLRYFELPDSRLLYSHLVPFSVLFVVWVLVYFISGLYGKHTTLLRSRILSIIVNAQIINVVLAALFFFFIPYFGITPKTNLVIYLVLSSLLVALWRVYLFPLVGFHRRQKAVLIGYRDEAEALVAEVNKNPRYNLEFVLVGHLDEEFDSEGFRKEISDLVRAEEVSVIVADIKSRKMESVLPVFYSLAFLESKVTFLDIHKVYESIFDRVPFSAVNDQWFLENISSTSTRFYDVLKRLMDIVIALPASIVPIAIFPFIAILSHMSGRERTLSVQTRIGRGNRPIRVFKFGTMIYDDNGMWNTGQENHVTTIGSILRRTRIDELPQLWNVLRGDLSLVGPRPEFPQAVEAYTEKIPYYPMRHLITPGLSGWAQLYGEHPHHNIGIEETRNKLSYDLYYIKERSFFLDVYIGLQTIKTLLSRSGR</sequence>
<dbReference type="GO" id="GO:0016780">
    <property type="term" value="F:phosphotransferase activity, for other substituted phosphate groups"/>
    <property type="evidence" value="ECO:0007669"/>
    <property type="project" value="TreeGrafter"/>
</dbReference>
<dbReference type="AlphaFoldDB" id="A0A1F6CZB4"/>
<feature type="transmembrane region" description="Helical" evidence="2">
    <location>
        <begin position="45"/>
        <end position="65"/>
    </location>
</feature>
<comment type="similarity">
    <text evidence="1">Belongs to the bacterial sugar transferase family.</text>
</comment>
<evidence type="ECO:0000256" key="2">
    <source>
        <dbReference type="SAM" id="Phobius"/>
    </source>
</evidence>
<proteinExistence type="inferred from homology"/>
<organism evidence="4 5">
    <name type="scientific">Candidatus Kaiserbacteria bacterium RIFCSPHIGHO2_02_FULL_49_11</name>
    <dbReference type="NCBI Taxonomy" id="1798489"/>
    <lineage>
        <taxon>Bacteria</taxon>
        <taxon>Candidatus Kaiseribacteriota</taxon>
    </lineage>
</organism>
<evidence type="ECO:0000313" key="4">
    <source>
        <dbReference type="EMBL" id="OGG54485.1"/>
    </source>
</evidence>
<protein>
    <recommendedName>
        <fullName evidence="3">Bacterial sugar transferase domain-containing protein</fullName>
    </recommendedName>
</protein>
<feature type="transmembrane region" description="Helical" evidence="2">
    <location>
        <begin position="109"/>
        <end position="128"/>
    </location>
</feature>
<feature type="domain" description="Bacterial sugar transferase" evidence="3">
    <location>
        <begin position="264"/>
        <end position="446"/>
    </location>
</feature>
<keyword evidence="2" id="KW-0472">Membrane</keyword>
<dbReference type="Proteomes" id="UP000177659">
    <property type="component" value="Unassembled WGS sequence"/>
</dbReference>
<keyword evidence="2" id="KW-0812">Transmembrane</keyword>